<proteinExistence type="predicted"/>
<dbReference type="KEGG" id="crq:GCK72_000656"/>
<dbReference type="Proteomes" id="UP000483820">
    <property type="component" value="Chromosome I"/>
</dbReference>
<evidence type="ECO:0000256" key="1">
    <source>
        <dbReference type="SAM" id="MobiDB-lite"/>
    </source>
</evidence>
<evidence type="ECO:0000313" key="3">
    <source>
        <dbReference type="Proteomes" id="UP000483820"/>
    </source>
</evidence>
<feature type="compositionally biased region" description="Basic and acidic residues" evidence="1">
    <location>
        <begin position="51"/>
        <end position="60"/>
    </location>
</feature>
<gene>
    <name evidence="2" type="ORF">GCK72_000656</name>
</gene>
<dbReference type="RefSeq" id="XP_053591253.1">
    <property type="nucleotide sequence ID" value="XM_053722608.1"/>
</dbReference>
<sequence length="96" mass="10927">MRCSSESNWVEFQLESIRRHCCELLRLQRPSFSVETVRKCRHRELQLVSTDLKREHEPAHPEAFPAPALPVPGQPALASSGTSDIFAETDSNKINR</sequence>
<organism evidence="2 3">
    <name type="scientific">Caenorhabditis remanei</name>
    <name type="common">Caenorhabditis vulgaris</name>
    <dbReference type="NCBI Taxonomy" id="31234"/>
    <lineage>
        <taxon>Eukaryota</taxon>
        <taxon>Metazoa</taxon>
        <taxon>Ecdysozoa</taxon>
        <taxon>Nematoda</taxon>
        <taxon>Chromadorea</taxon>
        <taxon>Rhabditida</taxon>
        <taxon>Rhabditina</taxon>
        <taxon>Rhabditomorpha</taxon>
        <taxon>Rhabditoidea</taxon>
        <taxon>Rhabditidae</taxon>
        <taxon>Peloderinae</taxon>
        <taxon>Caenorhabditis</taxon>
    </lineage>
</organism>
<accession>A0A6A5HRG5</accession>
<dbReference type="AlphaFoldDB" id="A0A6A5HRG5"/>
<dbReference type="GeneID" id="78773142"/>
<dbReference type="EMBL" id="WUAV01000001">
    <property type="protein sequence ID" value="KAF1768843.1"/>
    <property type="molecule type" value="Genomic_DNA"/>
</dbReference>
<dbReference type="CTD" id="78773142"/>
<name>A0A6A5HRG5_CAERE</name>
<feature type="region of interest" description="Disordered" evidence="1">
    <location>
        <begin position="51"/>
        <end position="96"/>
    </location>
</feature>
<reference evidence="2 3" key="1">
    <citation type="submission" date="2019-12" db="EMBL/GenBank/DDBJ databases">
        <title>Chromosome-level assembly of the Caenorhabditis remanei genome.</title>
        <authorList>
            <person name="Teterina A.A."/>
            <person name="Willis J.H."/>
            <person name="Phillips P.C."/>
        </authorList>
    </citation>
    <scope>NUCLEOTIDE SEQUENCE [LARGE SCALE GENOMIC DNA]</scope>
    <source>
        <strain evidence="2 3">PX506</strain>
        <tissue evidence="2">Whole organism</tissue>
    </source>
</reference>
<protein>
    <submittedName>
        <fullName evidence="2">Uncharacterized protein</fullName>
    </submittedName>
</protein>
<comment type="caution">
    <text evidence="2">The sequence shown here is derived from an EMBL/GenBank/DDBJ whole genome shotgun (WGS) entry which is preliminary data.</text>
</comment>
<evidence type="ECO:0000313" key="2">
    <source>
        <dbReference type="EMBL" id="KAF1768843.1"/>
    </source>
</evidence>